<feature type="binding site" evidence="6">
    <location>
        <position position="275"/>
    </location>
    <ligand>
        <name>ATP</name>
        <dbReference type="ChEBI" id="CHEBI:30616"/>
    </ligand>
</feature>
<name>A0A6J4QPY5_9ACTN</name>
<evidence type="ECO:0000313" key="10">
    <source>
        <dbReference type="EMBL" id="CAA9451520.1"/>
    </source>
</evidence>
<dbReference type="GO" id="GO:0005524">
    <property type="term" value="F:ATP binding"/>
    <property type="evidence" value="ECO:0007669"/>
    <property type="project" value="UniProtKB-UniRule"/>
</dbReference>
<dbReference type="InterPro" id="IPR042103">
    <property type="entry name" value="SerRS_1_N_sf"/>
</dbReference>
<dbReference type="CDD" id="cd00770">
    <property type="entry name" value="SerRS_core"/>
    <property type="match status" value="1"/>
</dbReference>
<keyword evidence="3 6" id="KW-0067">ATP-binding</keyword>
<feature type="binding site" evidence="6">
    <location>
        <begin position="228"/>
        <end position="230"/>
    </location>
    <ligand>
        <name>L-serine</name>
        <dbReference type="ChEBI" id="CHEBI:33384"/>
    </ligand>
</feature>
<dbReference type="SUPFAM" id="SSF46589">
    <property type="entry name" value="tRNA-binding arm"/>
    <property type="match status" value="1"/>
</dbReference>
<dbReference type="InterPro" id="IPR045864">
    <property type="entry name" value="aa-tRNA-synth_II/BPL/LPL"/>
</dbReference>
<sequence>MDLKFIRENPEAVAENCKNRGVEADVDLVVGLAGERSELMQELNELRQGQNEMAKSVGKERDPDKREGLIAESRRMKEQIPEIEAQLAAVEGRLREEMLKIPNMTHPDSPIGRDDSENVEIRRSGEPPTFGFEPKDHVELGESLGIIDFEAGTKVAGSKFYFLRGDAVLLELGLVRYALDKLIAHGYEPTITPDLARDEALVGTGFIPRGPETQIYSIEDSDLSLVATAEITLAGSLAGDILDAENLPVRLAGLSHCFRTEAGSHGRASRGLYRVHQFTKVEMFGFTTPEHSEAMHEEMVGIEEEIFQGLGLPYRVVDICTGDLGGAAYRKYDLEAWMPGRNAYGEITSTSNTTDYQARRLQIRYRQDGGRPQLLHTLNGTAIAVSRALIPLLENNQQQDGSILVPEALVPYVGKKVLEPASRN</sequence>
<dbReference type="EC" id="6.1.1.11" evidence="6"/>
<dbReference type="Gene3D" id="1.10.287.40">
    <property type="entry name" value="Serine-tRNA synthetase, tRNA binding domain"/>
    <property type="match status" value="1"/>
</dbReference>
<dbReference type="InterPro" id="IPR010978">
    <property type="entry name" value="tRNA-bd_arm"/>
</dbReference>
<comment type="catalytic activity">
    <reaction evidence="6">
        <text>tRNA(Sec) + L-serine + ATP = L-seryl-tRNA(Sec) + AMP + diphosphate + H(+)</text>
        <dbReference type="Rhea" id="RHEA:42580"/>
        <dbReference type="Rhea" id="RHEA-COMP:9742"/>
        <dbReference type="Rhea" id="RHEA-COMP:10128"/>
        <dbReference type="ChEBI" id="CHEBI:15378"/>
        <dbReference type="ChEBI" id="CHEBI:30616"/>
        <dbReference type="ChEBI" id="CHEBI:33019"/>
        <dbReference type="ChEBI" id="CHEBI:33384"/>
        <dbReference type="ChEBI" id="CHEBI:78442"/>
        <dbReference type="ChEBI" id="CHEBI:78533"/>
        <dbReference type="ChEBI" id="CHEBI:456215"/>
        <dbReference type="EC" id="6.1.1.11"/>
    </reaction>
</comment>
<dbReference type="InterPro" id="IPR002314">
    <property type="entry name" value="aa-tRNA-synt_IIb"/>
</dbReference>
<dbReference type="GO" id="GO:0004828">
    <property type="term" value="F:serine-tRNA ligase activity"/>
    <property type="evidence" value="ECO:0007669"/>
    <property type="project" value="UniProtKB-UniRule"/>
</dbReference>
<evidence type="ECO:0000256" key="3">
    <source>
        <dbReference type="ARBA" id="ARBA00022840"/>
    </source>
</evidence>
<dbReference type="PIRSF" id="PIRSF001529">
    <property type="entry name" value="Ser-tRNA-synth_IIa"/>
    <property type="match status" value="1"/>
</dbReference>
<keyword evidence="5 6" id="KW-0030">Aminoacyl-tRNA synthetase</keyword>
<feature type="site" description="Important for serine binding" evidence="7">
    <location>
        <position position="381"/>
    </location>
</feature>
<comment type="pathway">
    <text evidence="6">Aminoacyl-tRNA biosynthesis; selenocysteinyl-tRNA(Sec) biosynthesis; L-seryl-tRNA(Sec) from L-serine and tRNA(Sec): step 1/1.</text>
</comment>
<dbReference type="EMBL" id="CADCVG010000043">
    <property type="protein sequence ID" value="CAA9451520.1"/>
    <property type="molecule type" value="Genomic_DNA"/>
</dbReference>
<dbReference type="GO" id="GO:0016260">
    <property type="term" value="P:selenocysteine biosynthetic process"/>
    <property type="evidence" value="ECO:0007669"/>
    <property type="project" value="UniProtKB-UniRule"/>
</dbReference>
<dbReference type="InterPro" id="IPR002317">
    <property type="entry name" value="Ser-tRNA-ligase_type_1"/>
</dbReference>
<protein>
    <recommendedName>
        <fullName evidence="6">Serine--tRNA ligase</fullName>
        <ecNumber evidence="6">6.1.1.11</ecNumber>
    </recommendedName>
    <alternativeName>
        <fullName evidence="6">Seryl-tRNA synthetase</fullName>
        <shortName evidence="6">SerRS</shortName>
    </alternativeName>
    <alternativeName>
        <fullName evidence="6">Seryl-tRNA(Ser/Sec) synthetase</fullName>
    </alternativeName>
</protein>
<feature type="binding site" evidence="7">
    <location>
        <position position="259"/>
    </location>
    <ligand>
        <name>L-serine</name>
        <dbReference type="ChEBI" id="CHEBI:33384"/>
    </ligand>
</feature>
<dbReference type="InterPro" id="IPR015866">
    <property type="entry name" value="Ser-tRNA-synth_1_N"/>
</dbReference>
<evidence type="ECO:0000256" key="2">
    <source>
        <dbReference type="ARBA" id="ARBA00022741"/>
    </source>
</evidence>
<comment type="function">
    <text evidence="6">Catalyzes the attachment of serine to tRNA(Ser). Is also able to aminoacylate tRNA(Sec) with serine, to form the misacylated tRNA L-seryl-tRNA(Sec), which will be further converted into selenocysteinyl-tRNA(Sec).</text>
</comment>
<evidence type="ECO:0000256" key="1">
    <source>
        <dbReference type="ARBA" id="ARBA00022598"/>
    </source>
</evidence>
<organism evidence="10">
    <name type="scientific">uncultured Rubrobacteraceae bacterium</name>
    <dbReference type="NCBI Taxonomy" id="349277"/>
    <lineage>
        <taxon>Bacteria</taxon>
        <taxon>Bacillati</taxon>
        <taxon>Actinomycetota</taxon>
        <taxon>Rubrobacteria</taxon>
        <taxon>Rubrobacterales</taxon>
        <taxon>Rubrobacteraceae</taxon>
        <taxon>environmental samples</taxon>
    </lineage>
</organism>
<evidence type="ECO:0000256" key="5">
    <source>
        <dbReference type="ARBA" id="ARBA00023146"/>
    </source>
</evidence>
<dbReference type="HAMAP" id="MF_00176">
    <property type="entry name" value="Ser_tRNA_synth_type1"/>
    <property type="match status" value="1"/>
</dbReference>
<evidence type="ECO:0000256" key="8">
    <source>
        <dbReference type="PIRSR" id="PIRSR001529-2"/>
    </source>
</evidence>
<gene>
    <name evidence="6" type="primary">serS</name>
    <name evidence="10" type="ORF">AVDCRST_MAG14-987</name>
</gene>
<dbReference type="GO" id="GO:0006434">
    <property type="term" value="P:seryl-tRNA aminoacylation"/>
    <property type="evidence" value="ECO:0007669"/>
    <property type="project" value="UniProtKB-UniRule"/>
</dbReference>
<feature type="binding site" evidence="6 8">
    <location>
        <begin position="259"/>
        <end position="261"/>
    </location>
    <ligand>
        <name>ATP</name>
        <dbReference type="ChEBI" id="CHEBI:30616"/>
    </ligand>
</feature>
<dbReference type="Pfam" id="PF02403">
    <property type="entry name" value="Seryl_tRNA_N"/>
    <property type="match status" value="1"/>
</dbReference>
<comment type="subunit">
    <text evidence="6">Homodimer. The tRNA molecule binds across the dimer.</text>
</comment>
<dbReference type="UniPathway" id="UPA00906">
    <property type="reaction ID" value="UER00895"/>
</dbReference>
<comment type="catalytic activity">
    <reaction evidence="6">
        <text>tRNA(Ser) + L-serine + ATP = L-seryl-tRNA(Ser) + AMP + diphosphate + H(+)</text>
        <dbReference type="Rhea" id="RHEA:12292"/>
        <dbReference type="Rhea" id="RHEA-COMP:9669"/>
        <dbReference type="Rhea" id="RHEA-COMP:9703"/>
        <dbReference type="ChEBI" id="CHEBI:15378"/>
        <dbReference type="ChEBI" id="CHEBI:30616"/>
        <dbReference type="ChEBI" id="CHEBI:33019"/>
        <dbReference type="ChEBI" id="CHEBI:33384"/>
        <dbReference type="ChEBI" id="CHEBI:78442"/>
        <dbReference type="ChEBI" id="CHEBI:78533"/>
        <dbReference type="ChEBI" id="CHEBI:456215"/>
        <dbReference type="EC" id="6.1.1.11"/>
    </reaction>
</comment>
<comment type="similarity">
    <text evidence="6">Belongs to the class-II aminoacyl-tRNA synthetase family. Type-1 seryl-tRNA synthetase subfamily.</text>
</comment>
<feature type="binding site" evidence="6">
    <location>
        <position position="381"/>
    </location>
    <ligand>
        <name>L-serine</name>
        <dbReference type="ChEBI" id="CHEBI:33384"/>
    </ligand>
</feature>
<evidence type="ECO:0000259" key="9">
    <source>
        <dbReference type="PROSITE" id="PS50862"/>
    </source>
</evidence>
<dbReference type="PRINTS" id="PR00981">
    <property type="entry name" value="TRNASYNTHSER"/>
</dbReference>
<evidence type="ECO:0000256" key="6">
    <source>
        <dbReference type="HAMAP-Rule" id="MF_00176"/>
    </source>
</evidence>
<evidence type="ECO:0000256" key="7">
    <source>
        <dbReference type="PIRSR" id="PIRSR001529-1"/>
    </source>
</evidence>
<dbReference type="SUPFAM" id="SSF55681">
    <property type="entry name" value="Class II aaRS and biotin synthetases"/>
    <property type="match status" value="1"/>
</dbReference>
<dbReference type="PANTHER" id="PTHR11778">
    <property type="entry name" value="SERYL-TRNA SYNTHETASE"/>
    <property type="match status" value="1"/>
</dbReference>
<dbReference type="InterPro" id="IPR006195">
    <property type="entry name" value="aa-tRNA-synth_II"/>
</dbReference>
<keyword evidence="1 6" id="KW-0436">Ligase</keyword>
<evidence type="ECO:0000256" key="4">
    <source>
        <dbReference type="ARBA" id="ARBA00022917"/>
    </source>
</evidence>
<feature type="binding site" evidence="6 8">
    <location>
        <begin position="346"/>
        <end position="349"/>
    </location>
    <ligand>
        <name>ATP</name>
        <dbReference type="ChEBI" id="CHEBI:30616"/>
    </ligand>
</feature>
<keyword evidence="6" id="KW-0963">Cytoplasm</keyword>
<feature type="binding site" evidence="6 7">
    <location>
        <position position="282"/>
    </location>
    <ligand>
        <name>L-serine</name>
        <dbReference type="ChEBI" id="CHEBI:33384"/>
    </ligand>
</feature>
<feature type="domain" description="Aminoacyl-transfer RNA synthetases class-II family profile" evidence="9">
    <location>
        <begin position="136"/>
        <end position="406"/>
    </location>
</feature>
<feature type="binding site" evidence="8">
    <location>
        <begin position="275"/>
        <end position="278"/>
    </location>
    <ligand>
        <name>ATP</name>
        <dbReference type="ChEBI" id="CHEBI:30616"/>
    </ligand>
</feature>
<dbReference type="Gene3D" id="3.30.930.10">
    <property type="entry name" value="Bira Bifunctional Protein, Domain 2"/>
    <property type="match status" value="1"/>
</dbReference>
<comment type="subcellular location">
    <subcellularLocation>
        <location evidence="6">Cytoplasm</location>
    </subcellularLocation>
</comment>
<reference evidence="10" key="1">
    <citation type="submission" date="2020-02" db="EMBL/GenBank/DDBJ databases">
        <authorList>
            <person name="Meier V. D."/>
        </authorList>
    </citation>
    <scope>NUCLEOTIDE SEQUENCE</scope>
    <source>
        <strain evidence="10">AVDCRST_MAG14</strain>
    </source>
</reference>
<dbReference type="AlphaFoldDB" id="A0A6J4QPY5"/>
<keyword evidence="4 6" id="KW-0648">Protein biosynthesis</keyword>
<dbReference type="InterPro" id="IPR033729">
    <property type="entry name" value="SerRS_core"/>
</dbReference>
<accession>A0A6J4QPY5</accession>
<dbReference type="Pfam" id="PF00587">
    <property type="entry name" value="tRNA-synt_2b"/>
    <property type="match status" value="1"/>
</dbReference>
<proteinExistence type="inferred from homology"/>
<dbReference type="GO" id="GO:0005737">
    <property type="term" value="C:cytoplasm"/>
    <property type="evidence" value="ECO:0007669"/>
    <property type="project" value="UniProtKB-SubCell"/>
</dbReference>
<dbReference type="NCBIfam" id="TIGR00414">
    <property type="entry name" value="serS"/>
    <property type="match status" value="1"/>
</dbReference>
<feature type="binding site" evidence="7">
    <location>
        <position position="379"/>
    </location>
    <ligand>
        <name>L-serine</name>
        <dbReference type="ChEBI" id="CHEBI:33384"/>
    </ligand>
</feature>
<feature type="binding site" evidence="7">
    <location>
        <position position="228"/>
    </location>
    <ligand>
        <name>L-serine</name>
        <dbReference type="ChEBI" id="CHEBI:33384"/>
    </ligand>
</feature>
<keyword evidence="2 6" id="KW-0547">Nucleotide-binding</keyword>
<comment type="domain">
    <text evidence="6">Consists of two distinct domains, a catalytic core and a N-terminal extension that is involved in tRNA binding.</text>
</comment>
<dbReference type="PROSITE" id="PS50862">
    <property type="entry name" value="AA_TRNA_LIGASE_II"/>
    <property type="match status" value="1"/>
</dbReference>